<dbReference type="RefSeq" id="WP_173121985.1">
    <property type="nucleotide sequence ID" value="NZ_JABRWJ010000002.1"/>
</dbReference>
<dbReference type="Gene3D" id="2.130.10.10">
    <property type="entry name" value="YVTN repeat-like/Quinoprotein amine dehydrogenase"/>
    <property type="match status" value="1"/>
</dbReference>
<dbReference type="EMBL" id="JABRWJ010000002">
    <property type="protein sequence ID" value="NRF66890.1"/>
    <property type="molecule type" value="Genomic_DNA"/>
</dbReference>
<keyword evidence="2" id="KW-0119">Carbohydrate metabolism</keyword>
<dbReference type="PANTHER" id="PTHR30344">
    <property type="entry name" value="6-PHOSPHOGLUCONOLACTONASE-RELATED"/>
    <property type="match status" value="1"/>
</dbReference>
<dbReference type="PANTHER" id="PTHR30344:SF1">
    <property type="entry name" value="6-PHOSPHOGLUCONOLACTONASE"/>
    <property type="match status" value="1"/>
</dbReference>
<dbReference type="Proteomes" id="UP000737171">
    <property type="component" value="Unassembled WGS sequence"/>
</dbReference>
<evidence type="ECO:0000256" key="1">
    <source>
        <dbReference type="ARBA" id="ARBA00005564"/>
    </source>
</evidence>
<gene>
    <name evidence="3" type="ORF">HLB44_07835</name>
</gene>
<protein>
    <submittedName>
        <fullName evidence="3">Lactonase family protein</fullName>
    </submittedName>
</protein>
<evidence type="ECO:0000256" key="2">
    <source>
        <dbReference type="ARBA" id="ARBA00022526"/>
    </source>
</evidence>
<comment type="caution">
    <text evidence="3">The sequence shown here is derived from an EMBL/GenBank/DDBJ whole genome shotgun (WGS) entry which is preliminary data.</text>
</comment>
<organism evidence="3 4">
    <name type="scientific">Pseudaquabacterium terrae</name>
    <dbReference type="NCBI Taxonomy" id="2732868"/>
    <lineage>
        <taxon>Bacteria</taxon>
        <taxon>Pseudomonadati</taxon>
        <taxon>Pseudomonadota</taxon>
        <taxon>Betaproteobacteria</taxon>
        <taxon>Burkholderiales</taxon>
        <taxon>Sphaerotilaceae</taxon>
        <taxon>Pseudaquabacterium</taxon>
    </lineage>
</organism>
<accession>A0ABX2EE52</accession>
<dbReference type="InterPro" id="IPR019405">
    <property type="entry name" value="Lactonase_7-beta_prop"/>
</dbReference>
<dbReference type="InterPro" id="IPR015943">
    <property type="entry name" value="WD40/YVTN_repeat-like_dom_sf"/>
</dbReference>
<dbReference type="InterPro" id="IPR011048">
    <property type="entry name" value="Haem_d1_sf"/>
</dbReference>
<sequence length="368" mass="38370">MLTAYVGTYAPNGGGIHAFGFEPGAPPPPLAGEARVADGDSPSWLTANAAGTRLYAVHELHRAPGSGEGRISSYEIGAGGRLRRLGCTSSGGVRPVHLSLHPGGRHAFVAHYDSGDVAVLGVDGDGCIGPLLERRALAEACGNDARPGPAQAARAPRGSFACSGHDAPHAHIAVPDPSGRFLLCTDLGLDVLVAWRFDAGRGRLEAPRAVRTSSGAGPRHLVFHPHDPTRLYLLNEEASTLAWLRFDGGELQALGEASCLPAAYAGTAYASDLCCSADGRHLYALNRLHDSIAHFTLAPDGTPQLQGTEWCRGSYPRTLRRVPGGGLVVCNERSDHLAWFQIGGDGTPRFAGHYTGVGGAASVVFVGT</sequence>
<dbReference type="SUPFAM" id="SSF51004">
    <property type="entry name" value="C-terminal (heme d1) domain of cytochrome cd1-nitrite reductase"/>
    <property type="match status" value="1"/>
</dbReference>
<dbReference type="InterPro" id="IPR050282">
    <property type="entry name" value="Cycloisomerase_2"/>
</dbReference>
<keyword evidence="2" id="KW-0313">Glucose metabolism</keyword>
<dbReference type="Pfam" id="PF10282">
    <property type="entry name" value="Lactonase"/>
    <property type="match status" value="1"/>
</dbReference>
<keyword evidence="4" id="KW-1185">Reference proteome</keyword>
<reference evidence="3 4" key="1">
    <citation type="submission" date="2020-05" db="EMBL/GenBank/DDBJ databases">
        <title>Aquincola sp. isolate from soil.</title>
        <authorList>
            <person name="Han J."/>
            <person name="Kim D.-U."/>
        </authorList>
    </citation>
    <scope>NUCLEOTIDE SEQUENCE [LARGE SCALE GENOMIC DNA]</scope>
    <source>
        <strain evidence="3 4">S2</strain>
    </source>
</reference>
<name>A0ABX2EE52_9BURK</name>
<evidence type="ECO:0000313" key="4">
    <source>
        <dbReference type="Proteomes" id="UP000737171"/>
    </source>
</evidence>
<evidence type="ECO:0000313" key="3">
    <source>
        <dbReference type="EMBL" id="NRF66890.1"/>
    </source>
</evidence>
<comment type="similarity">
    <text evidence="1">Belongs to the cycloisomerase 2 family.</text>
</comment>
<proteinExistence type="inferred from homology"/>